<accession>A0A6M2DK86</accession>
<dbReference type="CDD" id="cd00171">
    <property type="entry name" value="Sec7"/>
    <property type="match status" value="1"/>
</dbReference>
<dbReference type="AlphaFoldDB" id="A0A6M2DK86"/>
<dbReference type="GO" id="GO:0032012">
    <property type="term" value="P:regulation of ARF protein signal transduction"/>
    <property type="evidence" value="ECO:0007669"/>
    <property type="project" value="InterPro"/>
</dbReference>
<dbReference type="Gene3D" id="1.10.1000.11">
    <property type="entry name" value="Arf Nucleotide-binding Site Opener,domain 2"/>
    <property type="match status" value="1"/>
</dbReference>
<dbReference type="GO" id="GO:0005085">
    <property type="term" value="F:guanyl-nucleotide exchange factor activity"/>
    <property type="evidence" value="ECO:0007669"/>
    <property type="project" value="InterPro"/>
</dbReference>
<dbReference type="FunFam" id="2.30.29.30:FF:000309">
    <property type="entry name" value="Uncharacterized protein, isoform B"/>
    <property type="match status" value="1"/>
</dbReference>
<dbReference type="Pfam" id="PF00169">
    <property type="entry name" value="PH"/>
    <property type="match status" value="1"/>
</dbReference>
<feature type="domain" description="SEC7" evidence="2">
    <location>
        <begin position="204"/>
        <end position="391"/>
    </location>
</feature>
<dbReference type="Pfam" id="PF01369">
    <property type="entry name" value="Sec7"/>
    <property type="match status" value="1"/>
</dbReference>
<dbReference type="InterPro" id="IPR023394">
    <property type="entry name" value="Sec7_C_sf"/>
</dbReference>
<dbReference type="CDD" id="cd01252">
    <property type="entry name" value="PH_GRP1-like"/>
    <property type="match status" value="1"/>
</dbReference>
<evidence type="ECO:0000313" key="3">
    <source>
        <dbReference type="EMBL" id="NOV46334.1"/>
    </source>
</evidence>
<dbReference type="PROSITE" id="PS50190">
    <property type="entry name" value="SEC7"/>
    <property type="match status" value="1"/>
</dbReference>
<dbReference type="SMART" id="SM00222">
    <property type="entry name" value="Sec7"/>
    <property type="match status" value="1"/>
</dbReference>
<dbReference type="InterPro" id="IPR011993">
    <property type="entry name" value="PH-like_dom_sf"/>
</dbReference>
<dbReference type="PANTHER" id="PTHR10663">
    <property type="entry name" value="GUANYL-NUCLEOTIDE EXCHANGE FACTOR"/>
    <property type="match status" value="1"/>
</dbReference>
<dbReference type="InterPro" id="IPR035999">
    <property type="entry name" value="Sec7_dom_sf"/>
</dbReference>
<dbReference type="SMART" id="SM00233">
    <property type="entry name" value="PH"/>
    <property type="match status" value="1"/>
</dbReference>
<dbReference type="InterPro" id="IPR001849">
    <property type="entry name" value="PH_domain"/>
</dbReference>
<dbReference type="Gene3D" id="2.30.29.30">
    <property type="entry name" value="Pleckstrin-homology domain (PH domain)/Phosphotyrosine-binding domain (PTB)"/>
    <property type="match status" value="1"/>
</dbReference>
<dbReference type="EMBL" id="GIIL01002608">
    <property type="protein sequence ID" value="NOV46334.1"/>
    <property type="molecule type" value="Transcribed_RNA"/>
</dbReference>
<dbReference type="InterPro" id="IPR000904">
    <property type="entry name" value="Sec7_dom"/>
</dbReference>
<evidence type="ECO:0000259" key="2">
    <source>
        <dbReference type="PROSITE" id="PS50190"/>
    </source>
</evidence>
<proteinExistence type="predicted"/>
<evidence type="ECO:0000259" key="1">
    <source>
        <dbReference type="PROSITE" id="PS50003"/>
    </source>
</evidence>
<protein>
    <submittedName>
        <fullName evidence="3">Putative guanine nucleotide exchange factor cytohesin</fullName>
    </submittedName>
</protein>
<dbReference type="Gene3D" id="1.10.220.20">
    <property type="match status" value="1"/>
</dbReference>
<dbReference type="PROSITE" id="PS50003">
    <property type="entry name" value="PH_DOMAIN"/>
    <property type="match status" value="1"/>
</dbReference>
<sequence length="543" mass="62733">MQDGPVKGQPDTPRWGGFDKFQKYKTAKSKSCDYADLDYIDDNTSTKHLEINPANRSTDVTTTRQIVSVRVTGRREVRTTVTTRVIKTKDTRRYGFDELEEQNCDNSLRKQDQSGRPKVNTDLKISDSFMQKLDFKSSASPTMVVNAGWFSSLKRTKKNKNKCATDGDKATSRSAWDLSSMQRMQLKDELGEVVTEMESHDNQEDGKQTTKAKQMSIGRKKFNMDPKKGIEYLYEHNLLQRTAEQVAQFLYKGEGLNKTAIGDYLGEKNEFNEAVLRCFVDLHDFTNLILVQALRQFLWSFRLPGEAQKIDRMMECFAQRYCQLNPDIFTNTDTCYVLSFAIIMLNTSLHNPSVKDKPGPEQFISMNRGINNGGDLPQDLLMSLYESIKTEPFKIPEDDGNDLMHTFFNPDKEGWLWKQGGRYKSWKRRWFILNDNCLYYFEYTTDKEPRGIIPLENISVRDIQDRQKPHCFELYASGGADFIKACKTDSEGKVVEGKHTVYRMSAATAEEKEKWIRCVRQSISHNPFYDMLAQRKKKAQHHG</sequence>
<organism evidence="3">
    <name type="scientific">Xenopsylla cheopis</name>
    <name type="common">Oriental rat flea</name>
    <name type="synonym">Pulex cheopis</name>
    <dbReference type="NCBI Taxonomy" id="163159"/>
    <lineage>
        <taxon>Eukaryota</taxon>
        <taxon>Metazoa</taxon>
        <taxon>Ecdysozoa</taxon>
        <taxon>Arthropoda</taxon>
        <taxon>Hexapoda</taxon>
        <taxon>Insecta</taxon>
        <taxon>Pterygota</taxon>
        <taxon>Neoptera</taxon>
        <taxon>Endopterygota</taxon>
        <taxon>Siphonaptera</taxon>
        <taxon>Pulicidae</taxon>
        <taxon>Xenopsyllinae</taxon>
        <taxon>Xenopsylla</taxon>
    </lineage>
</organism>
<name>A0A6M2DK86_XENCH</name>
<dbReference type="FunFam" id="1.10.1000.11:FF:000002">
    <property type="entry name" value="Cytohesin 1"/>
    <property type="match status" value="1"/>
</dbReference>
<feature type="domain" description="PH" evidence="1">
    <location>
        <begin position="409"/>
        <end position="524"/>
    </location>
</feature>
<dbReference type="FunFam" id="1.10.220.20:FF:000003">
    <property type="entry name" value="Cytohesin 1"/>
    <property type="match status" value="1"/>
</dbReference>
<reference evidence="3" key="1">
    <citation type="submission" date="2020-03" db="EMBL/GenBank/DDBJ databases">
        <title>Transcriptomic Profiling of the Digestive Tract of the Rat Flea, Xenopsylla cheopis, Following Blood Feeding and Infection with Yersinia pestis.</title>
        <authorList>
            <person name="Bland D.M."/>
            <person name="Martens C.A."/>
            <person name="Virtaneva K."/>
            <person name="Kanakabandi K."/>
            <person name="Long D."/>
            <person name="Rosenke R."/>
            <person name="Saturday G.A."/>
            <person name="Hoyt F.H."/>
            <person name="Bruno D.P."/>
            <person name="Ribeiro J.M.C."/>
            <person name="Hinnebusch J."/>
        </authorList>
    </citation>
    <scope>NUCLEOTIDE SEQUENCE</scope>
</reference>
<dbReference type="SUPFAM" id="SSF48425">
    <property type="entry name" value="Sec7 domain"/>
    <property type="match status" value="1"/>
</dbReference>
<dbReference type="SUPFAM" id="SSF50729">
    <property type="entry name" value="PH domain-like"/>
    <property type="match status" value="1"/>
</dbReference>
<dbReference type="PANTHER" id="PTHR10663:SF402">
    <property type="entry name" value="MIP16918P"/>
    <property type="match status" value="1"/>
</dbReference>